<evidence type="ECO:0000313" key="27">
    <source>
        <dbReference type="EMBL" id="KAF7117216.1"/>
    </source>
</evidence>
<dbReference type="Gene3D" id="2.40.40.20">
    <property type="match status" value="1"/>
</dbReference>
<dbReference type="GO" id="GO:0005524">
    <property type="term" value="F:ATP binding"/>
    <property type="evidence" value="ECO:0007669"/>
    <property type="project" value="UniProtKB-UniRule"/>
</dbReference>
<dbReference type="CDD" id="cd18113">
    <property type="entry name" value="ATP-synt_F1_alpha_C"/>
    <property type="match status" value="1"/>
</dbReference>
<dbReference type="EC" id="7.1.2.2" evidence="23 25"/>
<dbReference type="GO" id="GO:0000428">
    <property type="term" value="C:DNA-directed RNA polymerase complex"/>
    <property type="evidence" value="ECO:0007669"/>
    <property type="project" value="UniProtKB-KW"/>
</dbReference>
<dbReference type="Pfam" id="PF04998">
    <property type="entry name" value="RNA_pol_Rpb1_5"/>
    <property type="match status" value="1"/>
</dbReference>
<dbReference type="PRINTS" id="PR00124">
    <property type="entry name" value="ATPASEC"/>
</dbReference>
<evidence type="ECO:0000256" key="14">
    <source>
        <dbReference type="ARBA" id="ARBA00022833"/>
    </source>
</evidence>
<dbReference type="InterPro" id="IPR033732">
    <property type="entry name" value="ATP_synth_F1_a_nt-bd_dom"/>
</dbReference>
<name>A0A834FXJ9_RHOSS</name>
<keyword evidence="21 23" id="KW-0139">CF(1)</keyword>
<keyword evidence="17" id="KW-1133">Transmembrane helix</keyword>
<feature type="binding site" evidence="23">
    <location>
        <begin position="666"/>
        <end position="673"/>
    </location>
    <ligand>
        <name>ATP</name>
        <dbReference type="ChEBI" id="CHEBI:30616"/>
    </ligand>
</feature>
<evidence type="ECO:0000256" key="17">
    <source>
        <dbReference type="ARBA" id="ARBA00022989"/>
    </source>
</evidence>
<keyword evidence="9" id="KW-0808">Transferase</keyword>
<evidence type="ECO:0000259" key="26">
    <source>
        <dbReference type="SMART" id="SM00663"/>
    </source>
</evidence>
<evidence type="ECO:0000256" key="2">
    <source>
        <dbReference type="ARBA" id="ARBA00003784"/>
    </source>
</evidence>
<comment type="function">
    <text evidence="2 23 25">Produces ATP from ADP in the presence of a proton gradient across the membrane. The alpha chain is a regulatory subunit.</text>
</comment>
<dbReference type="Pfam" id="PF00306">
    <property type="entry name" value="ATP-synt_ab_C"/>
    <property type="match status" value="1"/>
</dbReference>
<evidence type="ECO:0000256" key="23">
    <source>
        <dbReference type="HAMAP-Rule" id="MF_01346"/>
    </source>
</evidence>
<dbReference type="Pfam" id="PF00623">
    <property type="entry name" value="RNA_pol_Rpb1_2"/>
    <property type="match status" value="2"/>
</dbReference>
<dbReference type="CDD" id="cd02655">
    <property type="entry name" value="RNAP_beta'_C"/>
    <property type="match status" value="1"/>
</dbReference>
<dbReference type="InterPro" id="IPR000722">
    <property type="entry name" value="RNA_pol_asu"/>
</dbReference>
<evidence type="ECO:0000256" key="4">
    <source>
        <dbReference type="ARBA" id="ARBA00006704"/>
    </source>
</evidence>
<evidence type="ECO:0000256" key="24">
    <source>
        <dbReference type="RuleBase" id="RU000341"/>
    </source>
</evidence>
<keyword evidence="7 23" id="KW-0813">Transport</keyword>
<dbReference type="Gene3D" id="1.10.150.390">
    <property type="match status" value="1"/>
</dbReference>
<proteinExistence type="inferred from homology"/>
<keyword evidence="13 23" id="KW-0375">Hydrogen ion transport</keyword>
<keyword evidence="22 23" id="KW-0066">ATP synthesis</keyword>
<dbReference type="EMBL" id="WJXA01000015">
    <property type="protein sequence ID" value="KAF7117216.1"/>
    <property type="molecule type" value="Genomic_DNA"/>
</dbReference>
<keyword evidence="11" id="KW-0548">Nucleotidyltransferase</keyword>
<feature type="site" description="Required for activity" evidence="23">
    <location>
        <position position="859"/>
    </location>
</feature>
<comment type="similarity">
    <text evidence="4">Belongs to the ATPase C chain family.</text>
</comment>
<comment type="caution">
    <text evidence="27">The sequence shown here is derived from an EMBL/GenBank/DDBJ whole genome shotgun (WGS) entry which is preliminary data.</text>
</comment>
<reference evidence="27" key="1">
    <citation type="submission" date="2019-11" db="EMBL/GenBank/DDBJ databases">
        <authorList>
            <person name="Liu Y."/>
            <person name="Hou J."/>
            <person name="Li T.-Q."/>
            <person name="Guan C.-H."/>
            <person name="Wu X."/>
            <person name="Wu H.-Z."/>
            <person name="Ling F."/>
            <person name="Zhang R."/>
            <person name="Shi X.-G."/>
            <person name="Ren J.-P."/>
            <person name="Chen E.-F."/>
            <person name="Sun J.-M."/>
        </authorList>
    </citation>
    <scope>NUCLEOTIDE SEQUENCE</scope>
    <source>
        <strain evidence="27">Adult_tree_wgs_1</strain>
        <tissue evidence="27">Leaves</tissue>
    </source>
</reference>
<dbReference type="InterPro" id="IPR036121">
    <property type="entry name" value="ATPase_F1/V1/A1_a/bsu_N_sf"/>
</dbReference>
<dbReference type="OrthoDB" id="9805536at2759"/>
<evidence type="ECO:0000256" key="13">
    <source>
        <dbReference type="ARBA" id="ARBA00022781"/>
    </source>
</evidence>
<dbReference type="InterPro" id="IPR000194">
    <property type="entry name" value="ATPase_F1/V1/A1_a/bsu_nucl-bd"/>
</dbReference>
<dbReference type="SUPFAM" id="SSF52540">
    <property type="entry name" value="P-loop containing nucleoside triphosphate hydrolases"/>
    <property type="match status" value="1"/>
</dbReference>
<dbReference type="CDD" id="cd01132">
    <property type="entry name" value="F1-ATPase_alpha_CD"/>
    <property type="match status" value="1"/>
</dbReference>
<dbReference type="InterPro" id="IPR000454">
    <property type="entry name" value="ATP_synth_F0_csu"/>
</dbReference>
<dbReference type="SUPFAM" id="SSF64484">
    <property type="entry name" value="beta and beta-prime subunits of DNA dependent RNA-polymerase"/>
    <property type="match status" value="1"/>
</dbReference>
<sequence length="1003" mass="109650">MCQEKLVQQAVDTLLDNGIRGQPIRDGHNKVYKSFSDLIQGKEGRFRETLLGKRVDYSGRSVIVVGPSLSLHQCGLPREIAIELFQAFVIRALIIQQLALSPAVAKRQIVKNKPIVWEMLQEVMQGHPVLLNRAPTLHKLGIQAFQPILVEGRAICLHPLVCKGFNADFDGDQMAVHVPLSLEAQAEARLLMFSNMNLLSPAIGDPICVPTQDMLMGLYILTSGNRRAKPYLTTPGTTINGHYGEILYEGDTLLTFLYEKSRSSDITQGLPKVEKMFEVRSIDSISMNLEKRVEAWNECITKILGIPWGFLIGAELTIVQSRISLVNKIQEVYRSQGVQIHNRHIELIVRQITSKVLVSEDGMSNVFLPGELIGLLRAERMGRALEEAIHYRAVLLGITRASLNTQSFISEASFQETARVLAKAALRGRIDWLKGLKENVVLGGMIPIGSATIGVRNPQTIPTDGQNFFEYVLEFIRDELLMNPLISAASVIAAGLAVGLASIGPGIGQGTAAGQAVEGIARQPEAEGKIRGDGIARIHGLDEVMSGELVEFEEGTIGIALNLESTNVGAVLMGDGLMIQEGSSVKATGKIAQIPVSEAYLGRVINALAKPIDGRGEISSSESRLIESPAPDIISRRSVYEPLQTGLIAIDSMIPIGRGQRELIIGDRQTGKTAVATDTILNQQGQNVICVYVAIGQKASSVAQVVTTFQEQRAMEYTIVVAEMADSPAALQYLAPYTGAALAEYFMYREQHTLIIYDDLSKQAQAYRQMSLLLRRPPGREAYPGDVFYLHSRLLERAAKLSSRLGEGSMTALPIVETQSGDVSAYIPTNVISITDGQIFLSADLFNAGIRPAISVGISVSRVGSAAQIKAMKQVAGKLKLDLAQLGELEAFAQFASDIDKGTQNQLARGRRLRELLKQSQSEPLTVEDQIMTIYTGTNGYLDSLEIGKVAKFLDDLRKSLKSKKPQFQEIISSTKTFTEEAEALLKEAIQEQVKCFIFEEEA</sequence>
<accession>A0A834FXJ9</accession>
<dbReference type="Gene3D" id="1.20.20.10">
    <property type="entry name" value="F1F0 ATP synthase subunit C"/>
    <property type="match status" value="1"/>
</dbReference>
<protein>
    <recommendedName>
        <fullName evidence="23 25">ATP synthase subunit alpha, chloroplastic</fullName>
        <ecNumber evidence="23 25">7.1.2.2</ecNumber>
    </recommendedName>
    <alternativeName>
        <fullName evidence="23">ATP synthase F1 sector subunit alpha</fullName>
    </alternativeName>
    <alternativeName>
        <fullName evidence="23">F-ATPase subunit alpha</fullName>
    </alternativeName>
</protein>
<dbReference type="GO" id="GO:0033177">
    <property type="term" value="C:proton-transporting two-sector ATPase complex, proton-transporting domain"/>
    <property type="evidence" value="ECO:0007669"/>
    <property type="project" value="InterPro"/>
</dbReference>
<dbReference type="GO" id="GO:0003677">
    <property type="term" value="F:DNA binding"/>
    <property type="evidence" value="ECO:0007669"/>
    <property type="project" value="InterPro"/>
</dbReference>
<comment type="subunit">
    <text evidence="6">F-type ATPases have 2 components, CF(1) - the catalytic core - and CF(0) - the membrane proton channel. CF(1) has five subunits: alpha(3), beta(3), gamma(1), delta(1), epsilon(1). CF(0) has three main subunits: a, b and c.</text>
</comment>
<dbReference type="FunFam" id="1.20.150.20:FF:000001">
    <property type="entry name" value="ATP synthase subunit alpha"/>
    <property type="match status" value="1"/>
</dbReference>
<dbReference type="GO" id="GO:0046933">
    <property type="term" value="F:proton-transporting ATP synthase activity, rotational mechanism"/>
    <property type="evidence" value="ECO:0007669"/>
    <property type="project" value="UniProtKB-UniRule"/>
</dbReference>
<evidence type="ECO:0000256" key="6">
    <source>
        <dbReference type="ARBA" id="ARBA00011648"/>
    </source>
</evidence>
<dbReference type="GO" id="GO:0045259">
    <property type="term" value="C:proton-transporting ATP synthase complex"/>
    <property type="evidence" value="ECO:0007669"/>
    <property type="project" value="UniProtKB-KW"/>
</dbReference>
<dbReference type="CDD" id="cd18116">
    <property type="entry name" value="ATP-synt_F1_alpha_N"/>
    <property type="match status" value="1"/>
</dbReference>
<keyword evidence="15 23" id="KW-0067">ATP-binding</keyword>
<dbReference type="InterPro" id="IPR027417">
    <property type="entry name" value="P-loop_NTPase"/>
</dbReference>
<dbReference type="SUPFAM" id="SSF81333">
    <property type="entry name" value="F1F0 ATP synthase subunit C"/>
    <property type="match status" value="1"/>
</dbReference>
<dbReference type="NCBIfam" id="NF009884">
    <property type="entry name" value="PRK13343.1"/>
    <property type="match status" value="1"/>
</dbReference>
<dbReference type="PANTHER" id="PTHR48082:SF2">
    <property type="entry name" value="ATP SYNTHASE SUBUNIT ALPHA, MITOCHONDRIAL"/>
    <property type="match status" value="1"/>
</dbReference>
<dbReference type="Proteomes" id="UP000626092">
    <property type="component" value="Unassembled WGS sequence"/>
</dbReference>
<evidence type="ECO:0000256" key="1">
    <source>
        <dbReference type="ARBA" id="ARBA00002351"/>
    </source>
</evidence>
<dbReference type="FunFam" id="3.40.50.300:FF:000002">
    <property type="entry name" value="ATP synthase subunit alpha"/>
    <property type="match status" value="1"/>
</dbReference>
<evidence type="ECO:0000256" key="7">
    <source>
        <dbReference type="ARBA" id="ARBA00022448"/>
    </source>
</evidence>
<comment type="similarity">
    <text evidence="5 23">Belongs to the ATPase alpha/beta chains family.</text>
</comment>
<comment type="subunit">
    <text evidence="23 25">F-type ATPases have 2 components, CF(1) - the catalytic core - and CF(0) - the membrane proton channel. CF(1) has five subunits: alpha(3), beta(3), gamma(1), delta(1), epsilon(1). CF(0) has four main subunits: a, b, b' and c.</text>
</comment>
<dbReference type="Gene3D" id="2.40.30.20">
    <property type="match status" value="1"/>
</dbReference>
<dbReference type="InterPro" id="IPR038376">
    <property type="entry name" value="ATP_synth_asu_C_sf"/>
</dbReference>
<evidence type="ECO:0000256" key="19">
    <source>
        <dbReference type="ARBA" id="ARBA00023136"/>
    </source>
</evidence>
<dbReference type="InterPro" id="IPR004100">
    <property type="entry name" value="ATPase_F1/V1/A1_a/bsu_N"/>
</dbReference>
<dbReference type="AlphaFoldDB" id="A0A834FXJ9"/>
<evidence type="ECO:0000256" key="15">
    <source>
        <dbReference type="ARBA" id="ARBA00022840"/>
    </source>
</evidence>
<comment type="subcellular location">
    <subcellularLocation>
        <location evidence="3">Membrane</location>
        <topology evidence="3">Multi-pass membrane protein</topology>
    </subcellularLocation>
    <subcellularLocation>
        <location evidence="23 24">Plastid</location>
        <location evidence="23 24">Chloroplast thylakoid membrane</location>
        <topology evidence="23 24">Peripheral membrane protein</topology>
    </subcellularLocation>
</comment>
<evidence type="ECO:0000256" key="21">
    <source>
        <dbReference type="ARBA" id="ARBA00023196"/>
    </source>
</evidence>
<dbReference type="Pfam" id="PF00137">
    <property type="entry name" value="ATP-synt_C"/>
    <property type="match status" value="1"/>
</dbReference>
<dbReference type="NCBIfam" id="TIGR00962">
    <property type="entry name" value="atpA"/>
    <property type="match status" value="1"/>
</dbReference>
<dbReference type="GO" id="GO:0006351">
    <property type="term" value="P:DNA-templated transcription"/>
    <property type="evidence" value="ECO:0007669"/>
    <property type="project" value="InterPro"/>
</dbReference>
<evidence type="ECO:0000256" key="11">
    <source>
        <dbReference type="ARBA" id="ARBA00022695"/>
    </source>
</evidence>
<keyword evidence="24 27" id="KW-0150">Chloroplast</keyword>
<dbReference type="SUPFAM" id="SSF50615">
    <property type="entry name" value="N-terminal domain of alpha and beta subunits of F1 ATP synthase"/>
    <property type="match status" value="1"/>
</dbReference>
<dbReference type="SUPFAM" id="SSF47917">
    <property type="entry name" value="C-terminal domain of alpha and beta subunits of F1 ATP synthase"/>
    <property type="match status" value="1"/>
</dbReference>
<dbReference type="Pfam" id="PF02874">
    <property type="entry name" value="ATP-synt_ab_N"/>
    <property type="match status" value="1"/>
</dbReference>
<keyword evidence="28" id="KW-1185">Reference proteome</keyword>
<evidence type="ECO:0000256" key="16">
    <source>
        <dbReference type="ARBA" id="ARBA00022967"/>
    </source>
</evidence>
<dbReference type="PANTHER" id="PTHR48082">
    <property type="entry name" value="ATP SYNTHASE SUBUNIT ALPHA, MITOCHONDRIAL"/>
    <property type="match status" value="1"/>
</dbReference>
<dbReference type="CDD" id="cd18183">
    <property type="entry name" value="ATP-synt_Fo_c_ATPH"/>
    <property type="match status" value="1"/>
</dbReference>
<dbReference type="HAMAP" id="MF_01346">
    <property type="entry name" value="ATP_synth_alpha_bact"/>
    <property type="match status" value="1"/>
</dbReference>
<evidence type="ECO:0000256" key="8">
    <source>
        <dbReference type="ARBA" id="ARBA00022478"/>
    </source>
</evidence>
<comment type="catalytic activity">
    <reaction evidence="23 25">
        <text>ATP + H2O + 4 H(+)(in) = ADP + phosphate + 5 H(+)(out)</text>
        <dbReference type="Rhea" id="RHEA:57720"/>
        <dbReference type="ChEBI" id="CHEBI:15377"/>
        <dbReference type="ChEBI" id="CHEBI:15378"/>
        <dbReference type="ChEBI" id="CHEBI:30616"/>
        <dbReference type="ChEBI" id="CHEBI:43474"/>
        <dbReference type="ChEBI" id="CHEBI:456216"/>
        <dbReference type="EC" id="7.1.2.2"/>
    </reaction>
</comment>
<evidence type="ECO:0000256" key="3">
    <source>
        <dbReference type="ARBA" id="ARBA00004141"/>
    </source>
</evidence>
<dbReference type="InterPro" id="IPR035921">
    <property type="entry name" value="F/V-ATP_Csub_sf"/>
</dbReference>
<keyword evidence="19 23" id="KW-0472">Membrane</keyword>
<keyword evidence="8" id="KW-0240">DNA-directed RNA polymerase</keyword>
<dbReference type="InterPro" id="IPR002379">
    <property type="entry name" value="ATPase_proteolipid_c-like_dom"/>
</dbReference>
<keyword evidence="18 23" id="KW-0406">Ion transport</keyword>
<keyword evidence="14" id="KW-0862">Zinc</keyword>
<keyword evidence="20" id="KW-0804">Transcription</keyword>
<keyword evidence="25 27" id="KW-0934">Plastid</keyword>
<dbReference type="GO" id="GO:0043531">
    <property type="term" value="F:ADP binding"/>
    <property type="evidence" value="ECO:0007669"/>
    <property type="project" value="TreeGrafter"/>
</dbReference>
<dbReference type="InterPro" id="IPR006592">
    <property type="entry name" value="RNA_pol_N"/>
</dbReference>
<dbReference type="InterPro" id="IPR007081">
    <property type="entry name" value="RNA_pol_Rpb1_5"/>
</dbReference>
<dbReference type="InterPro" id="IPR038662">
    <property type="entry name" value="ATP_synth_F0_csu_sf"/>
</dbReference>
<dbReference type="GO" id="GO:0003899">
    <property type="term" value="F:DNA-directed RNA polymerase activity"/>
    <property type="evidence" value="ECO:0007669"/>
    <property type="project" value="InterPro"/>
</dbReference>
<evidence type="ECO:0000256" key="12">
    <source>
        <dbReference type="ARBA" id="ARBA00022741"/>
    </source>
</evidence>
<evidence type="ECO:0000256" key="10">
    <source>
        <dbReference type="ARBA" id="ARBA00022692"/>
    </source>
</evidence>
<dbReference type="SMART" id="SM00663">
    <property type="entry name" value="RPOLA_N"/>
    <property type="match status" value="1"/>
</dbReference>
<organism evidence="27 28">
    <name type="scientific">Rhododendron simsii</name>
    <name type="common">Sims's rhododendron</name>
    <dbReference type="NCBI Taxonomy" id="118357"/>
    <lineage>
        <taxon>Eukaryota</taxon>
        <taxon>Viridiplantae</taxon>
        <taxon>Streptophyta</taxon>
        <taxon>Embryophyta</taxon>
        <taxon>Tracheophyta</taxon>
        <taxon>Spermatophyta</taxon>
        <taxon>Magnoliopsida</taxon>
        <taxon>eudicotyledons</taxon>
        <taxon>Gunneridae</taxon>
        <taxon>Pentapetalae</taxon>
        <taxon>asterids</taxon>
        <taxon>Ericales</taxon>
        <taxon>Ericaceae</taxon>
        <taxon>Ericoideae</taxon>
        <taxon>Rhodoreae</taxon>
        <taxon>Rhododendron</taxon>
    </lineage>
</organism>
<keyword evidence="23 24" id="KW-0793">Thylakoid</keyword>
<keyword evidence="10" id="KW-0812">Transmembrane</keyword>
<dbReference type="Gene3D" id="3.40.50.300">
    <property type="entry name" value="P-loop containing nucleotide triphosphate hydrolases"/>
    <property type="match status" value="1"/>
</dbReference>
<dbReference type="Pfam" id="PF00006">
    <property type="entry name" value="ATP-synt_ab"/>
    <property type="match status" value="1"/>
</dbReference>
<evidence type="ECO:0000256" key="20">
    <source>
        <dbReference type="ARBA" id="ARBA00023163"/>
    </source>
</evidence>
<dbReference type="Gene3D" id="1.20.150.20">
    <property type="entry name" value="ATP synthase alpha/beta chain, C-terminal domain"/>
    <property type="match status" value="1"/>
</dbReference>
<evidence type="ECO:0000256" key="22">
    <source>
        <dbReference type="ARBA" id="ARBA00023310"/>
    </source>
</evidence>
<dbReference type="InterPro" id="IPR000793">
    <property type="entry name" value="ATP_synth_asu_C"/>
</dbReference>
<geneLocation type="chloroplast" evidence="27"/>
<keyword evidence="16 23" id="KW-1278">Translocase</keyword>
<keyword evidence="12 23" id="KW-0547">Nucleotide-binding</keyword>
<dbReference type="Gene3D" id="1.10.40.90">
    <property type="match status" value="1"/>
</dbReference>
<evidence type="ECO:0000256" key="9">
    <source>
        <dbReference type="ARBA" id="ARBA00022679"/>
    </source>
</evidence>
<feature type="domain" description="RNA polymerase N-terminal" evidence="26">
    <location>
        <begin position="1"/>
        <end position="222"/>
    </location>
</feature>
<evidence type="ECO:0000256" key="5">
    <source>
        <dbReference type="ARBA" id="ARBA00008936"/>
    </source>
</evidence>
<evidence type="ECO:0000256" key="18">
    <source>
        <dbReference type="ARBA" id="ARBA00023065"/>
    </source>
</evidence>
<dbReference type="GO" id="GO:0009535">
    <property type="term" value="C:chloroplast thylakoid membrane"/>
    <property type="evidence" value="ECO:0007669"/>
    <property type="project" value="UniProtKB-SubCell"/>
</dbReference>
<dbReference type="InterPro" id="IPR005294">
    <property type="entry name" value="ATP_synth_F1_asu"/>
</dbReference>
<evidence type="ECO:0000256" key="25">
    <source>
        <dbReference type="RuleBase" id="RU004286"/>
    </source>
</evidence>
<dbReference type="InterPro" id="IPR023366">
    <property type="entry name" value="ATP_synth_asu-like_sf"/>
</dbReference>
<comment type="function">
    <text evidence="1">This protein is one of the chains of the nonenzymatic membrane component (F0) of mitochondrial ATPase.</text>
</comment>
<gene>
    <name evidence="23 25" type="primary">atpA</name>
    <name evidence="27" type="ORF">RHSIM_RhsimPtG0004600</name>
</gene>
<evidence type="ECO:0000313" key="28">
    <source>
        <dbReference type="Proteomes" id="UP000626092"/>
    </source>
</evidence>
<dbReference type="Gene3D" id="1.10.1790.20">
    <property type="match status" value="1"/>
</dbReference>